<dbReference type="GO" id="GO:1990481">
    <property type="term" value="P:mRNA pseudouridine synthesis"/>
    <property type="evidence" value="ECO:0007669"/>
    <property type="project" value="TreeGrafter"/>
</dbReference>
<dbReference type="InterPro" id="IPR020103">
    <property type="entry name" value="PsdUridine_synth_cat_dom_sf"/>
</dbReference>
<dbReference type="Gene3D" id="3.30.70.580">
    <property type="entry name" value="Pseudouridine synthase I, catalytic domain, N-terminal subdomain"/>
    <property type="match status" value="1"/>
</dbReference>
<dbReference type="Proteomes" id="UP000092993">
    <property type="component" value="Unassembled WGS sequence"/>
</dbReference>
<proteinExistence type="inferred from homology"/>
<sequence length="172" mass="18888">MQIQPHPNSRTIEGVLFDALVKVGAVSQDNADNPVKVSLGRAARTDAGVHAAGNVVSMKVINVIPGVPNLVARINEELPPEIRLWSILRVQNSFNARTTCDSRKYSYYFPSYLMVPPKPGSGVYQTLIEHGADTIHIPSGQPLRRSQPPRMTYGGSAITESHLSSWLRYGRP</sequence>
<dbReference type="InterPro" id="IPR020094">
    <property type="entry name" value="TruA/RsuA/RluB/E/F_N"/>
</dbReference>
<dbReference type="PANTHER" id="PTHR11142">
    <property type="entry name" value="PSEUDOURIDYLATE SYNTHASE"/>
    <property type="match status" value="1"/>
</dbReference>
<dbReference type="STRING" id="5627.A0A1C7MBN2"/>
<dbReference type="GO" id="GO:0003723">
    <property type="term" value="F:RNA binding"/>
    <property type="evidence" value="ECO:0007669"/>
    <property type="project" value="InterPro"/>
</dbReference>
<evidence type="ECO:0000256" key="3">
    <source>
        <dbReference type="ARBA" id="ARBA00023235"/>
    </source>
</evidence>
<evidence type="ECO:0000313" key="6">
    <source>
        <dbReference type="Proteomes" id="UP000092993"/>
    </source>
</evidence>
<gene>
    <name evidence="5" type="primary">pus1</name>
    <name evidence="5" type="ORF">A0H81_06140</name>
</gene>
<keyword evidence="6" id="KW-1185">Reference proteome</keyword>
<evidence type="ECO:0000256" key="4">
    <source>
        <dbReference type="ARBA" id="ARBA00036943"/>
    </source>
</evidence>
<accession>A0A1C7MBN2</accession>
<keyword evidence="3" id="KW-0413">Isomerase</keyword>
<protein>
    <submittedName>
        <fullName evidence="5">tRNA pseudouridine synthase 1</fullName>
    </submittedName>
</protein>
<comment type="catalytic activity">
    <reaction evidence="4">
        <text>a uridine in tRNA = a pseudouridine in tRNA</text>
        <dbReference type="Rhea" id="RHEA:54572"/>
        <dbReference type="Rhea" id="RHEA-COMP:13339"/>
        <dbReference type="Rhea" id="RHEA-COMP:13934"/>
        <dbReference type="ChEBI" id="CHEBI:65314"/>
        <dbReference type="ChEBI" id="CHEBI:65315"/>
    </reaction>
</comment>
<evidence type="ECO:0000256" key="1">
    <source>
        <dbReference type="ARBA" id="ARBA00009375"/>
    </source>
</evidence>
<comment type="similarity">
    <text evidence="1">Belongs to the tRNA pseudouridine synthase TruA family.</text>
</comment>
<dbReference type="GO" id="GO:0031119">
    <property type="term" value="P:tRNA pseudouridine synthesis"/>
    <property type="evidence" value="ECO:0007669"/>
    <property type="project" value="UniProtKB-ARBA"/>
</dbReference>
<reference evidence="5 6" key="1">
    <citation type="submission" date="2016-03" db="EMBL/GenBank/DDBJ databases">
        <title>Whole genome sequencing of Grifola frondosa 9006-11.</title>
        <authorList>
            <person name="Min B."/>
            <person name="Park H."/>
            <person name="Kim J.-G."/>
            <person name="Cho H."/>
            <person name="Oh Y.-L."/>
            <person name="Kong W.-S."/>
            <person name="Choi I.-G."/>
        </authorList>
    </citation>
    <scope>NUCLEOTIDE SEQUENCE [LARGE SCALE GENOMIC DNA]</scope>
    <source>
        <strain evidence="5 6">9006-11</strain>
    </source>
</reference>
<dbReference type="SUPFAM" id="SSF55120">
    <property type="entry name" value="Pseudouridine synthase"/>
    <property type="match status" value="1"/>
</dbReference>
<keyword evidence="2" id="KW-0819">tRNA processing</keyword>
<dbReference type="InterPro" id="IPR001406">
    <property type="entry name" value="PsdUridine_synth_TruA"/>
</dbReference>
<dbReference type="GO" id="GO:0009982">
    <property type="term" value="F:pseudouridine synthase activity"/>
    <property type="evidence" value="ECO:0007669"/>
    <property type="project" value="InterPro"/>
</dbReference>
<dbReference type="GO" id="GO:0005634">
    <property type="term" value="C:nucleus"/>
    <property type="evidence" value="ECO:0007669"/>
    <property type="project" value="TreeGrafter"/>
</dbReference>
<comment type="caution">
    <text evidence="5">The sequence shown here is derived from an EMBL/GenBank/DDBJ whole genome shotgun (WGS) entry which is preliminary data.</text>
</comment>
<dbReference type="PANTHER" id="PTHR11142:SF4">
    <property type="entry name" value="PSEUDOURIDYLATE SYNTHASE 1 HOMOLOG"/>
    <property type="match status" value="1"/>
</dbReference>
<evidence type="ECO:0000313" key="5">
    <source>
        <dbReference type="EMBL" id="OBZ74202.1"/>
    </source>
</evidence>
<dbReference type="OrthoDB" id="10256309at2759"/>
<evidence type="ECO:0000256" key="2">
    <source>
        <dbReference type="ARBA" id="ARBA00022694"/>
    </source>
</evidence>
<organism evidence="5 6">
    <name type="scientific">Grifola frondosa</name>
    <name type="common">Maitake</name>
    <name type="synonym">Polyporus frondosus</name>
    <dbReference type="NCBI Taxonomy" id="5627"/>
    <lineage>
        <taxon>Eukaryota</taxon>
        <taxon>Fungi</taxon>
        <taxon>Dikarya</taxon>
        <taxon>Basidiomycota</taxon>
        <taxon>Agaricomycotina</taxon>
        <taxon>Agaricomycetes</taxon>
        <taxon>Polyporales</taxon>
        <taxon>Grifolaceae</taxon>
        <taxon>Grifola</taxon>
    </lineage>
</organism>
<dbReference type="AlphaFoldDB" id="A0A1C7MBN2"/>
<dbReference type="FunFam" id="3.30.70.580:FF:000002">
    <property type="entry name" value="tRNA pseudouridine synthase"/>
    <property type="match status" value="1"/>
</dbReference>
<name>A0A1C7MBN2_GRIFR</name>
<dbReference type="EMBL" id="LUGG01000006">
    <property type="protein sequence ID" value="OBZ74202.1"/>
    <property type="molecule type" value="Genomic_DNA"/>
</dbReference>